<evidence type="ECO:0000256" key="1">
    <source>
        <dbReference type="SAM" id="Phobius"/>
    </source>
</evidence>
<reference evidence="2" key="2">
    <citation type="journal article" date="2015" name="Fish Shellfish Immunol.">
        <title>Early steps in the European eel (Anguilla anguilla)-Vibrio vulnificus interaction in the gills: Role of the RtxA13 toxin.</title>
        <authorList>
            <person name="Callol A."/>
            <person name="Pajuelo D."/>
            <person name="Ebbesson L."/>
            <person name="Teles M."/>
            <person name="MacKenzie S."/>
            <person name="Amaro C."/>
        </authorList>
    </citation>
    <scope>NUCLEOTIDE SEQUENCE</scope>
</reference>
<dbReference type="EMBL" id="GBXM01057064">
    <property type="protein sequence ID" value="JAH51513.1"/>
    <property type="molecule type" value="Transcribed_RNA"/>
</dbReference>
<keyword evidence="1" id="KW-1133">Transmembrane helix</keyword>
<name>A0A0E9TFL5_ANGAN</name>
<evidence type="ECO:0000313" key="2">
    <source>
        <dbReference type="EMBL" id="JAH51513.1"/>
    </source>
</evidence>
<keyword evidence="1" id="KW-0812">Transmembrane</keyword>
<protein>
    <submittedName>
        <fullName evidence="2">Uncharacterized protein</fullName>
    </submittedName>
</protein>
<proteinExistence type="predicted"/>
<organism evidence="2">
    <name type="scientific">Anguilla anguilla</name>
    <name type="common">European freshwater eel</name>
    <name type="synonym">Muraena anguilla</name>
    <dbReference type="NCBI Taxonomy" id="7936"/>
    <lineage>
        <taxon>Eukaryota</taxon>
        <taxon>Metazoa</taxon>
        <taxon>Chordata</taxon>
        <taxon>Craniata</taxon>
        <taxon>Vertebrata</taxon>
        <taxon>Euteleostomi</taxon>
        <taxon>Actinopterygii</taxon>
        <taxon>Neopterygii</taxon>
        <taxon>Teleostei</taxon>
        <taxon>Anguilliformes</taxon>
        <taxon>Anguillidae</taxon>
        <taxon>Anguilla</taxon>
    </lineage>
</organism>
<dbReference type="AlphaFoldDB" id="A0A0E9TFL5"/>
<feature type="transmembrane region" description="Helical" evidence="1">
    <location>
        <begin position="25"/>
        <end position="48"/>
    </location>
</feature>
<sequence>MQFVPITFGNTVSSKKNITDTSVRIILFWDVFIFCNLLAVCINCHVLTV</sequence>
<keyword evidence="1" id="KW-0472">Membrane</keyword>
<accession>A0A0E9TFL5</accession>
<reference evidence="2" key="1">
    <citation type="submission" date="2014-11" db="EMBL/GenBank/DDBJ databases">
        <authorList>
            <person name="Amaro Gonzalez C."/>
        </authorList>
    </citation>
    <scope>NUCLEOTIDE SEQUENCE</scope>
</reference>